<protein>
    <submittedName>
        <fullName evidence="1">Uncharacterized protein</fullName>
    </submittedName>
</protein>
<keyword evidence="2" id="KW-1185">Reference proteome</keyword>
<reference evidence="1" key="1">
    <citation type="journal article" date="2020" name="Stud. Mycol.">
        <title>101 Dothideomycetes genomes: a test case for predicting lifestyles and emergence of pathogens.</title>
        <authorList>
            <person name="Haridas S."/>
            <person name="Albert R."/>
            <person name="Binder M."/>
            <person name="Bloem J."/>
            <person name="Labutti K."/>
            <person name="Salamov A."/>
            <person name="Andreopoulos B."/>
            <person name="Baker S."/>
            <person name="Barry K."/>
            <person name="Bills G."/>
            <person name="Bluhm B."/>
            <person name="Cannon C."/>
            <person name="Castanera R."/>
            <person name="Culley D."/>
            <person name="Daum C."/>
            <person name="Ezra D."/>
            <person name="Gonzalez J."/>
            <person name="Henrissat B."/>
            <person name="Kuo A."/>
            <person name="Liang C."/>
            <person name="Lipzen A."/>
            <person name="Lutzoni F."/>
            <person name="Magnuson J."/>
            <person name="Mondo S."/>
            <person name="Nolan M."/>
            <person name="Ohm R."/>
            <person name="Pangilinan J."/>
            <person name="Park H.-J."/>
            <person name="Ramirez L."/>
            <person name="Alfaro M."/>
            <person name="Sun H."/>
            <person name="Tritt A."/>
            <person name="Yoshinaga Y."/>
            <person name="Zwiers L.-H."/>
            <person name="Turgeon B."/>
            <person name="Goodwin S."/>
            <person name="Spatafora J."/>
            <person name="Crous P."/>
            <person name="Grigoriev I."/>
        </authorList>
    </citation>
    <scope>NUCLEOTIDE SEQUENCE</scope>
    <source>
        <strain evidence="1">CBS 113818</strain>
    </source>
</reference>
<organism evidence="1 2">
    <name type="scientific">Ophiobolus disseminans</name>
    <dbReference type="NCBI Taxonomy" id="1469910"/>
    <lineage>
        <taxon>Eukaryota</taxon>
        <taxon>Fungi</taxon>
        <taxon>Dikarya</taxon>
        <taxon>Ascomycota</taxon>
        <taxon>Pezizomycotina</taxon>
        <taxon>Dothideomycetes</taxon>
        <taxon>Pleosporomycetidae</taxon>
        <taxon>Pleosporales</taxon>
        <taxon>Pleosporineae</taxon>
        <taxon>Phaeosphaeriaceae</taxon>
        <taxon>Ophiobolus</taxon>
    </lineage>
</organism>
<evidence type="ECO:0000313" key="1">
    <source>
        <dbReference type="EMBL" id="KAF2826976.1"/>
    </source>
</evidence>
<accession>A0A6A7A1J5</accession>
<dbReference type="AlphaFoldDB" id="A0A6A7A1J5"/>
<proteinExistence type="predicted"/>
<name>A0A6A7A1J5_9PLEO</name>
<dbReference type="EMBL" id="MU006225">
    <property type="protein sequence ID" value="KAF2826976.1"/>
    <property type="molecule type" value="Genomic_DNA"/>
</dbReference>
<gene>
    <name evidence="1" type="ORF">CC86DRAFT_370071</name>
</gene>
<sequence>MTFLRLPHELRFAIYAIVAISATAPFSAEYSGLYLSCRQIKKEVDSEGPKALSAHISIIAKDIPGVQLTVLNAASFPARQHVRLALDPTISKSDLPCKGAFPQIFALHLATLTISYGTEHETTTWLTNLFMRNNHAINAQRVTLVLYELNTADVAADVEFHEFHLPNPPGWAREFRVEKVNEGRRRIEVDFDRKDGEERVEWVYRPTGGRLVMGIDYGTAYTGEAYGAADAVEDLRFELERQTRLKRVEYVVGLDAYDETCGCSLSE</sequence>
<dbReference type="Proteomes" id="UP000799424">
    <property type="component" value="Unassembled WGS sequence"/>
</dbReference>
<evidence type="ECO:0000313" key="2">
    <source>
        <dbReference type="Proteomes" id="UP000799424"/>
    </source>
</evidence>